<gene>
    <name evidence="2" type="ORF">C8R41DRAFT_387036</name>
</gene>
<keyword evidence="2" id="KW-0648">Protein biosynthesis</keyword>
<accession>A0ABQ8VG30</accession>
<feature type="compositionally biased region" description="Basic and acidic residues" evidence="1">
    <location>
        <begin position="935"/>
        <end position="947"/>
    </location>
</feature>
<organism evidence="2 3">
    <name type="scientific">Lentinula lateritia</name>
    <dbReference type="NCBI Taxonomy" id="40482"/>
    <lineage>
        <taxon>Eukaryota</taxon>
        <taxon>Fungi</taxon>
        <taxon>Dikarya</taxon>
        <taxon>Basidiomycota</taxon>
        <taxon>Agaricomycotina</taxon>
        <taxon>Agaricomycetes</taxon>
        <taxon>Agaricomycetidae</taxon>
        <taxon>Agaricales</taxon>
        <taxon>Marasmiineae</taxon>
        <taxon>Omphalotaceae</taxon>
        <taxon>Lentinula</taxon>
    </lineage>
</organism>
<feature type="region of interest" description="Disordered" evidence="1">
    <location>
        <begin position="746"/>
        <end position="780"/>
    </location>
</feature>
<feature type="compositionally biased region" description="Low complexity" evidence="1">
    <location>
        <begin position="460"/>
        <end position="511"/>
    </location>
</feature>
<protein>
    <submittedName>
        <fullName evidence="2">THO complex subunit 1 transcription elongation factor-domain-containing protein</fullName>
    </submittedName>
</protein>
<dbReference type="Pfam" id="PF11957">
    <property type="entry name" value="efThoc1"/>
    <property type="match status" value="2"/>
</dbReference>
<feature type="region of interest" description="Disordered" evidence="1">
    <location>
        <begin position="935"/>
        <end position="996"/>
    </location>
</feature>
<feature type="compositionally biased region" description="Basic and acidic residues" evidence="1">
    <location>
        <begin position="955"/>
        <end position="971"/>
    </location>
</feature>
<proteinExistence type="predicted"/>
<dbReference type="EMBL" id="JANVFT010000044">
    <property type="protein sequence ID" value="KAJ4489154.1"/>
    <property type="molecule type" value="Genomic_DNA"/>
</dbReference>
<dbReference type="PANTHER" id="PTHR13265">
    <property type="entry name" value="THO COMPLEX SUBUNIT 1"/>
    <property type="match status" value="1"/>
</dbReference>
<sequence length="996" mass="109333">MAKDTVELIYGRLLDSLATSDVFQNTDALISLVQSALSDASSNTTSNPDNRRMKWEYLIKRDVFQHATLEGKALASSTNEDAEKYYAKLQDWLDLALVFTELGATEASYAFSVVQDLLETQTIPSCMKIFDWIERRSRDRVSTIINTTTSSVTATSLSSADLGSGRLTSGMQPQKGKALVLLRMLNDLLRRLSKAGGETIGFSGRILTYLSQVFPLGERSGVNLRGEYGPTWEMPVRDSEEKETAENAEKDDFYSTFWSIQLPFSKPSVFATPNPPMTFAQFQDAVDRVLPVIKEATAKERAMMGAGRSASTMGPATLKRKRGQGEESVVTGNANKKAMEYFFAKFLTSPELLDLELADTHFRRQILFQLLIVLDHLLTHTKTEKAKWITTKNRSLHMPIPEWSLDDALNYTGPVDVNVTTGTGPSATSGLDAMKGTGTSTSVATTAVTGAKIIEKNAKNTPAKPSNSKPSSSSAPTVPPTASAASASVPASTPIPTTNTTNIATTPSSNALHVDKPERMDPIKWTHLTISRTIEELRQTQPPPLSSAGVSGPVSSTAGVTAINGLTGREFASTVQSLLEREKGWIRWKNELCDGTVFEKGVWVPSDELLDSLDSIEGGKDEGGMKLDDENRAAGDAEGKEGRRKKPKTMYEASHGLRAKMRGPFYSTEENQRDWQWDLGTEALTEIWTMGYRGLEDLERGFSPGTPHDFLHELHLQEQRIELRTKTLRAQQERRLQMERAAREKIEKAEREAKEKEAKEKEAKEKEAKEKEAQAMHEKGDVGMTDVKKEDNDVEMKSPENGSLSSVNTELLPQPIPVHVSSIHPSLPPKPGSRAVSPLKPATPVPNALPTSVPAPVVSTISVPKTTAAASAPAPTVLALPQDEQIRKAEDNKTRITWLALRSARDSAQGHLVHFSKIRAGDVRMLCEEIDKAEREREEKEKAEKEGSMSVDQQDVDKDLETDGKVEKEGELDPPGLGFAGPQVQNFDTEGDVKMG</sequence>
<dbReference type="Proteomes" id="UP001150217">
    <property type="component" value="Unassembled WGS sequence"/>
</dbReference>
<dbReference type="GO" id="GO:0003746">
    <property type="term" value="F:translation elongation factor activity"/>
    <property type="evidence" value="ECO:0007669"/>
    <property type="project" value="UniProtKB-KW"/>
</dbReference>
<feature type="region of interest" description="Disordered" evidence="1">
    <location>
        <begin position="455"/>
        <end position="517"/>
    </location>
</feature>
<keyword evidence="2" id="KW-0251">Elongation factor</keyword>
<feature type="compositionally biased region" description="Basic and acidic residues" evidence="1">
    <location>
        <begin position="617"/>
        <end position="641"/>
    </location>
</feature>
<feature type="region of interest" description="Disordered" evidence="1">
    <location>
        <begin position="614"/>
        <end position="650"/>
    </location>
</feature>
<comment type="caution">
    <text evidence="2">The sequence shown here is derived from an EMBL/GenBank/DDBJ whole genome shotgun (WGS) entry which is preliminary data.</text>
</comment>
<keyword evidence="3" id="KW-1185">Reference proteome</keyword>
<dbReference type="InterPro" id="IPR021861">
    <property type="entry name" value="THO_THOC1"/>
</dbReference>
<name>A0ABQ8VG30_9AGAR</name>
<evidence type="ECO:0000313" key="3">
    <source>
        <dbReference type="Proteomes" id="UP001150217"/>
    </source>
</evidence>
<feature type="region of interest" description="Disordered" evidence="1">
    <location>
        <begin position="303"/>
        <end position="329"/>
    </location>
</feature>
<evidence type="ECO:0000256" key="1">
    <source>
        <dbReference type="SAM" id="MobiDB-lite"/>
    </source>
</evidence>
<reference evidence="2" key="1">
    <citation type="submission" date="2022-08" db="EMBL/GenBank/DDBJ databases">
        <title>A Global Phylogenomic Analysis of the Shiitake Genus Lentinula.</title>
        <authorList>
            <consortium name="DOE Joint Genome Institute"/>
            <person name="Sierra-Patev S."/>
            <person name="Min B."/>
            <person name="Naranjo-Ortiz M."/>
            <person name="Looney B."/>
            <person name="Konkel Z."/>
            <person name="Slot J.C."/>
            <person name="Sakamoto Y."/>
            <person name="Steenwyk J.L."/>
            <person name="Rokas A."/>
            <person name="Carro J."/>
            <person name="Camarero S."/>
            <person name="Ferreira P."/>
            <person name="Molpeceres G."/>
            <person name="Ruiz-Duenas F.J."/>
            <person name="Serrano A."/>
            <person name="Henrissat B."/>
            <person name="Drula E."/>
            <person name="Hughes K.W."/>
            <person name="Mata J.L."/>
            <person name="Ishikawa N.K."/>
            <person name="Vargas-Isla R."/>
            <person name="Ushijima S."/>
            <person name="Smith C.A."/>
            <person name="Ahrendt S."/>
            <person name="Andreopoulos W."/>
            <person name="He G."/>
            <person name="Labutti K."/>
            <person name="Lipzen A."/>
            <person name="Ng V."/>
            <person name="Riley R."/>
            <person name="Sandor L."/>
            <person name="Barry K."/>
            <person name="Martinez A.T."/>
            <person name="Xiao Y."/>
            <person name="Gibbons J.G."/>
            <person name="Terashima K."/>
            <person name="Grigoriev I.V."/>
            <person name="Hibbett D.S."/>
        </authorList>
    </citation>
    <scope>NUCLEOTIDE SEQUENCE</scope>
    <source>
        <strain evidence="2">RHP3577 ss4</strain>
    </source>
</reference>
<evidence type="ECO:0000313" key="2">
    <source>
        <dbReference type="EMBL" id="KAJ4489154.1"/>
    </source>
</evidence>
<dbReference type="PANTHER" id="PTHR13265:SF0">
    <property type="entry name" value="HPR1"/>
    <property type="match status" value="1"/>
</dbReference>